<dbReference type="PRINTS" id="PR00961">
    <property type="entry name" value="HUDSXLRNA"/>
</dbReference>
<dbReference type="InterPro" id="IPR000504">
    <property type="entry name" value="RRM_dom"/>
</dbReference>
<dbReference type="Pfam" id="PF00076">
    <property type="entry name" value="RRM_1"/>
    <property type="match status" value="2"/>
</dbReference>
<dbReference type="GO" id="GO:0010629">
    <property type="term" value="P:negative regulation of gene expression"/>
    <property type="evidence" value="ECO:0007669"/>
    <property type="project" value="UniProtKB-ARBA"/>
</dbReference>
<dbReference type="InterPro" id="IPR002343">
    <property type="entry name" value="Hud_Sxl_RNA"/>
</dbReference>
<comment type="caution">
    <text evidence="5">The sequence shown here is derived from an EMBL/GenBank/DDBJ whole genome shotgun (WGS) entry which is preliminary data.</text>
</comment>
<keyword evidence="2 3" id="KW-0694">RNA-binding</keyword>
<gene>
    <name evidence="5" type="ORF">JKP88DRAFT_142416</name>
</gene>
<dbReference type="PANTHER" id="PTHR48025">
    <property type="entry name" value="OS02G0815200 PROTEIN"/>
    <property type="match status" value="1"/>
</dbReference>
<feature type="non-terminal residue" evidence="5">
    <location>
        <position position="1"/>
    </location>
</feature>
<dbReference type="InterPro" id="IPR050502">
    <property type="entry name" value="Euk_RNA-bind_prot"/>
</dbReference>
<protein>
    <submittedName>
        <fullName evidence="5">Hud and Au-rich element of the tumor necrosis factor alpha Rna</fullName>
    </submittedName>
</protein>
<name>A0A835ZHQ1_9STRA</name>
<dbReference type="GO" id="GO:0005737">
    <property type="term" value="C:cytoplasm"/>
    <property type="evidence" value="ECO:0007669"/>
    <property type="project" value="UniProtKB-ARBA"/>
</dbReference>
<evidence type="ECO:0000256" key="2">
    <source>
        <dbReference type="ARBA" id="ARBA00022884"/>
    </source>
</evidence>
<feature type="domain" description="RRM" evidence="4">
    <location>
        <begin position="95"/>
        <end position="170"/>
    </location>
</feature>
<dbReference type="GO" id="GO:1990904">
    <property type="term" value="C:ribonucleoprotein complex"/>
    <property type="evidence" value="ECO:0007669"/>
    <property type="project" value="InterPro"/>
</dbReference>
<evidence type="ECO:0000259" key="4">
    <source>
        <dbReference type="PROSITE" id="PS50102"/>
    </source>
</evidence>
<feature type="non-terminal residue" evidence="5">
    <location>
        <position position="170"/>
    </location>
</feature>
<dbReference type="PANTHER" id="PTHR48025:SF1">
    <property type="entry name" value="RRM DOMAIN-CONTAINING PROTEIN"/>
    <property type="match status" value="1"/>
</dbReference>
<dbReference type="Proteomes" id="UP000664859">
    <property type="component" value="Unassembled WGS sequence"/>
</dbReference>
<dbReference type="SMART" id="SM00360">
    <property type="entry name" value="RRM"/>
    <property type="match status" value="2"/>
</dbReference>
<evidence type="ECO:0000256" key="1">
    <source>
        <dbReference type="ARBA" id="ARBA00022737"/>
    </source>
</evidence>
<dbReference type="OrthoDB" id="266020at2759"/>
<dbReference type="GO" id="GO:0003729">
    <property type="term" value="F:mRNA binding"/>
    <property type="evidence" value="ECO:0007669"/>
    <property type="project" value="TreeGrafter"/>
</dbReference>
<reference evidence="5" key="1">
    <citation type="submission" date="2021-02" db="EMBL/GenBank/DDBJ databases">
        <title>First Annotated Genome of the Yellow-green Alga Tribonema minus.</title>
        <authorList>
            <person name="Mahan K.M."/>
        </authorList>
    </citation>
    <scope>NUCLEOTIDE SEQUENCE</scope>
    <source>
        <strain evidence="5">UTEX B ZZ1240</strain>
    </source>
</reference>
<dbReference type="InterPro" id="IPR035979">
    <property type="entry name" value="RBD_domain_sf"/>
</dbReference>
<evidence type="ECO:0000313" key="5">
    <source>
        <dbReference type="EMBL" id="KAG5191510.1"/>
    </source>
</evidence>
<sequence>ANLIVNYLPHSLGDRRLVEMFAPHGVIAHAKVVRDRATGGSMGYGFVRFAGPPPPAPRAADAAAAAIAALNGARVGGKHIRVSLARPSSEAIQNCKLHVAGMPPASRQADLEALCAPHGTVIECRVLINTATGRARGSAFVIFSVRAEAEAARAALDGLVMPGATRPLAV</sequence>
<feature type="domain" description="RRM" evidence="4">
    <location>
        <begin position="1"/>
        <end position="87"/>
    </location>
</feature>
<dbReference type="InterPro" id="IPR012677">
    <property type="entry name" value="Nucleotide-bd_a/b_plait_sf"/>
</dbReference>
<keyword evidence="1" id="KW-0677">Repeat</keyword>
<evidence type="ECO:0000313" key="6">
    <source>
        <dbReference type="Proteomes" id="UP000664859"/>
    </source>
</evidence>
<accession>A0A835ZHQ1</accession>
<proteinExistence type="predicted"/>
<dbReference type="PROSITE" id="PS50102">
    <property type="entry name" value="RRM"/>
    <property type="match status" value="2"/>
</dbReference>
<dbReference type="AlphaFoldDB" id="A0A835ZHQ1"/>
<evidence type="ECO:0000256" key="3">
    <source>
        <dbReference type="PROSITE-ProRule" id="PRU00176"/>
    </source>
</evidence>
<dbReference type="SUPFAM" id="SSF54928">
    <property type="entry name" value="RNA-binding domain, RBD"/>
    <property type="match status" value="1"/>
</dbReference>
<dbReference type="Gene3D" id="3.30.70.330">
    <property type="match status" value="2"/>
</dbReference>
<keyword evidence="6" id="KW-1185">Reference proteome</keyword>
<organism evidence="5 6">
    <name type="scientific">Tribonema minus</name>
    <dbReference type="NCBI Taxonomy" id="303371"/>
    <lineage>
        <taxon>Eukaryota</taxon>
        <taxon>Sar</taxon>
        <taxon>Stramenopiles</taxon>
        <taxon>Ochrophyta</taxon>
        <taxon>PX clade</taxon>
        <taxon>Xanthophyceae</taxon>
        <taxon>Tribonematales</taxon>
        <taxon>Tribonemataceae</taxon>
        <taxon>Tribonema</taxon>
    </lineage>
</organism>
<dbReference type="EMBL" id="JAFCMP010000019">
    <property type="protein sequence ID" value="KAG5191510.1"/>
    <property type="molecule type" value="Genomic_DNA"/>
</dbReference>
<dbReference type="FunFam" id="3.30.70.330:FF:000383">
    <property type="entry name" value="Sex lethal, isoform D"/>
    <property type="match status" value="1"/>
</dbReference>
<dbReference type="GO" id="GO:0009967">
    <property type="term" value="P:positive regulation of signal transduction"/>
    <property type="evidence" value="ECO:0007669"/>
    <property type="project" value="UniProtKB-ARBA"/>
</dbReference>